<dbReference type="InterPro" id="IPR007367">
    <property type="entry name" value="DUF433"/>
</dbReference>
<keyword evidence="2" id="KW-1185">Reference proteome</keyword>
<evidence type="ECO:0000313" key="1">
    <source>
        <dbReference type="EMBL" id="MBE9026079.1"/>
    </source>
</evidence>
<dbReference type="AlphaFoldDB" id="A0A8J6ZSG2"/>
<dbReference type="Proteomes" id="UP000622533">
    <property type="component" value="Unassembled WGS sequence"/>
</dbReference>
<dbReference type="PANTHER" id="PTHR34849">
    <property type="entry name" value="SSL5025 PROTEIN"/>
    <property type="match status" value="1"/>
</dbReference>
<comment type="caution">
    <text evidence="1">The sequence shown here is derived from an EMBL/GenBank/DDBJ whole genome shotgun (WGS) entry which is preliminary data.</text>
</comment>
<proteinExistence type="predicted"/>
<accession>A0A8J6ZSG2</accession>
<organism evidence="1 2">
    <name type="scientific">Desmonostoc muscorum LEGE 12446</name>
    <dbReference type="NCBI Taxonomy" id="1828758"/>
    <lineage>
        <taxon>Bacteria</taxon>
        <taxon>Bacillati</taxon>
        <taxon>Cyanobacteriota</taxon>
        <taxon>Cyanophyceae</taxon>
        <taxon>Nostocales</taxon>
        <taxon>Nostocaceae</taxon>
        <taxon>Desmonostoc</taxon>
    </lineage>
</organism>
<dbReference type="PANTHER" id="PTHR34849:SF3">
    <property type="entry name" value="SSR2962 PROTEIN"/>
    <property type="match status" value="1"/>
</dbReference>
<gene>
    <name evidence="1" type="ORF">IQ276_27765</name>
</gene>
<dbReference type="EMBL" id="JADEXS010000532">
    <property type="protein sequence ID" value="MBE9026079.1"/>
    <property type="molecule type" value="Genomic_DNA"/>
</dbReference>
<dbReference type="InterPro" id="IPR036388">
    <property type="entry name" value="WH-like_DNA-bd_sf"/>
</dbReference>
<evidence type="ECO:0000313" key="2">
    <source>
        <dbReference type="Proteomes" id="UP000622533"/>
    </source>
</evidence>
<dbReference type="InterPro" id="IPR009057">
    <property type="entry name" value="Homeodomain-like_sf"/>
</dbReference>
<dbReference type="RefSeq" id="WP_193921599.1">
    <property type="nucleotide sequence ID" value="NZ_JADEXS020000001.1"/>
</dbReference>
<sequence length="74" mass="8028">MALTPRIVHSDPDILGGTPVFVGTRVPMRTLLDYLESGDSLDVFLDHFPSVSREQGIAALELAKEMLTAYANPA</sequence>
<name>A0A8J6ZSG2_DESMC</name>
<protein>
    <submittedName>
        <fullName evidence="1">DUF433 domain-containing protein</fullName>
    </submittedName>
</protein>
<dbReference type="SUPFAM" id="SSF46689">
    <property type="entry name" value="Homeodomain-like"/>
    <property type="match status" value="1"/>
</dbReference>
<dbReference type="Pfam" id="PF04255">
    <property type="entry name" value="DUF433"/>
    <property type="match status" value="1"/>
</dbReference>
<reference evidence="1" key="1">
    <citation type="submission" date="2020-10" db="EMBL/GenBank/DDBJ databases">
        <authorList>
            <person name="Castelo-Branco R."/>
            <person name="Eusebio N."/>
            <person name="Adriana R."/>
            <person name="Vieira A."/>
            <person name="Brugerolle De Fraissinette N."/>
            <person name="Rezende De Castro R."/>
            <person name="Schneider M.P."/>
            <person name="Vasconcelos V."/>
            <person name="Leao P.N."/>
        </authorList>
    </citation>
    <scope>NUCLEOTIDE SEQUENCE</scope>
    <source>
        <strain evidence="1">LEGE 12446</strain>
    </source>
</reference>
<dbReference type="Gene3D" id="1.10.10.10">
    <property type="entry name" value="Winged helix-like DNA-binding domain superfamily/Winged helix DNA-binding domain"/>
    <property type="match status" value="1"/>
</dbReference>